<dbReference type="EMBL" id="PYGI01000021">
    <property type="protein sequence ID" value="PSL11896.1"/>
    <property type="molecule type" value="Genomic_DNA"/>
</dbReference>
<name>A0A2P8EQZ2_9GAMM</name>
<reference evidence="1 2" key="1">
    <citation type="submission" date="2018-03" db="EMBL/GenBank/DDBJ databases">
        <title>Genomic Encyclopedia of Archaeal and Bacterial Type Strains, Phase II (KMG-II): from individual species to whole genera.</title>
        <authorList>
            <person name="Goeker M."/>
        </authorList>
    </citation>
    <scope>NUCLEOTIDE SEQUENCE [LARGE SCALE GENOMIC DNA]</scope>
    <source>
        <strain evidence="1 2">DSM 17586</strain>
    </source>
</reference>
<accession>A0A2P8EQZ2</accession>
<keyword evidence="2" id="KW-1185">Reference proteome</keyword>
<sequence length="135" mass="14828">MGMSKRDFSNDYSKGNLTLLEYPATEFREHIVNNTIYSPNKNINAAAQIATLNMLRRTVQGMKHGDTRPIKLYTVVCEPLSVDGANAATHKQYKFANAVTGAVTATLAFLVTIKLPKSIQYSNAKKGALRLPLAI</sequence>
<evidence type="ECO:0000313" key="2">
    <source>
        <dbReference type="Proteomes" id="UP000242133"/>
    </source>
</evidence>
<dbReference type="RefSeq" id="WP_106592755.1">
    <property type="nucleotide sequence ID" value="NZ_PYGI01000021.1"/>
</dbReference>
<protein>
    <submittedName>
        <fullName evidence="1">Uncharacterized protein</fullName>
    </submittedName>
</protein>
<organism evidence="1 2">
    <name type="scientific">Marinobacterium halophilum</name>
    <dbReference type="NCBI Taxonomy" id="267374"/>
    <lineage>
        <taxon>Bacteria</taxon>
        <taxon>Pseudomonadati</taxon>
        <taxon>Pseudomonadota</taxon>
        <taxon>Gammaproteobacteria</taxon>
        <taxon>Oceanospirillales</taxon>
        <taxon>Oceanospirillaceae</taxon>
        <taxon>Marinobacterium</taxon>
    </lineage>
</organism>
<proteinExistence type="predicted"/>
<gene>
    <name evidence="1" type="ORF">CLV44_1212</name>
</gene>
<dbReference type="AlphaFoldDB" id="A0A2P8EQZ2"/>
<evidence type="ECO:0000313" key="1">
    <source>
        <dbReference type="EMBL" id="PSL11896.1"/>
    </source>
</evidence>
<comment type="caution">
    <text evidence="1">The sequence shown here is derived from an EMBL/GenBank/DDBJ whole genome shotgun (WGS) entry which is preliminary data.</text>
</comment>
<dbReference type="Proteomes" id="UP000242133">
    <property type="component" value="Unassembled WGS sequence"/>
</dbReference>